<dbReference type="Pfam" id="PF13466">
    <property type="entry name" value="STAS_2"/>
    <property type="match status" value="1"/>
</dbReference>
<dbReference type="InterPro" id="IPR058548">
    <property type="entry name" value="MlaB-like_STAS"/>
</dbReference>
<evidence type="ECO:0000313" key="6">
    <source>
        <dbReference type="Proteomes" id="UP001225605"/>
    </source>
</evidence>
<comment type="caution">
    <text evidence="5">The sequence shown here is derived from an EMBL/GenBank/DDBJ whole genome shotgun (WGS) entry which is preliminary data.</text>
</comment>
<dbReference type="InterPro" id="IPR003658">
    <property type="entry name" value="Anti-sigma_ant"/>
</dbReference>
<dbReference type="InterPro" id="IPR036513">
    <property type="entry name" value="STAS_dom_sf"/>
</dbReference>
<evidence type="ECO:0000259" key="4">
    <source>
        <dbReference type="PROSITE" id="PS50801"/>
    </source>
</evidence>
<gene>
    <name evidence="5" type="ORF">CKY47_21640</name>
</gene>
<dbReference type="CDD" id="cd07043">
    <property type="entry name" value="STAS_anti-anti-sigma_factors"/>
    <property type="match status" value="1"/>
</dbReference>
<dbReference type="PANTHER" id="PTHR33495:SF2">
    <property type="entry name" value="ANTI-SIGMA FACTOR ANTAGONIST TM_1081-RELATED"/>
    <property type="match status" value="1"/>
</dbReference>
<evidence type="ECO:0000256" key="2">
    <source>
        <dbReference type="RuleBase" id="RU003749"/>
    </source>
</evidence>
<evidence type="ECO:0000256" key="3">
    <source>
        <dbReference type="SAM" id="MobiDB-lite"/>
    </source>
</evidence>
<evidence type="ECO:0000256" key="1">
    <source>
        <dbReference type="ARBA" id="ARBA00009013"/>
    </source>
</evidence>
<dbReference type="EMBL" id="NSDM01000009">
    <property type="protein sequence ID" value="MDQ2586550.1"/>
    <property type="molecule type" value="Genomic_DNA"/>
</dbReference>
<comment type="similarity">
    <text evidence="1 2">Belongs to the anti-sigma-factor antagonist family.</text>
</comment>
<accession>A0ABU0X360</accession>
<proteinExistence type="inferred from homology"/>
<reference evidence="5 6" key="1">
    <citation type="submission" date="2017-06" db="EMBL/GenBank/DDBJ databases">
        <title>Cultured bacterium strain Saccharothrix yanglingensis Hhs.015.</title>
        <authorList>
            <person name="Xia Y."/>
        </authorList>
    </citation>
    <scope>NUCLEOTIDE SEQUENCE [LARGE SCALE GENOMIC DNA]</scope>
    <source>
        <strain evidence="5 6">Hhs.015</strain>
    </source>
</reference>
<feature type="region of interest" description="Disordered" evidence="3">
    <location>
        <begin position="1"/>
        <end position="47"/>
    </location>
</feature>
<dbReference type="PROSITE" id="PS50801">
    <property type="entry name" value="STAS"/>
    <property type="match status" value="1"/>
</dbReference>
<evidence type="ECO:0000313" key="5">
    <source>
        <dbReference type="EMBL" id="MDQ2586550.1"/>
    </source>
</evidence>
<dbReference type="Proteomes" id="UP001225605">
    <property type="component" value="Unassembled WGS sequence"/>
</dbReference>
<dbReference type="Gene3D" id="3.30.750.24">
    <property type="entry name" value="STAS domain"/>
    <property type="match status" value="1"/>
</dbReference>
<dbReference type="SUPFAM" id="SSF52091">
    <property type="entry name" value="SpoIIaa-like"/>
    <property type="match status" value="1"/>
</dbReference>
<feature type="domain" description="STAS" evidence="4">
    <location>
        <begin position="47"/>
        <end position="156"/>
    </location>
</feature>
<dbReference type="NCBIfam" id="TIGR00377">
    <property type="entry name" value="ant_ant_sig"/>
    <property type="match status" value="1"/>
</dbReference>
<name>A0ABU0X360_9PSEU</name>
<protein>
    <recommendedName>
        <fullName evidence="2">Anti-sigma factor antagonist</fullName>
    </recommendedName>
</protein>
<dbReference type="InterPro" id="IPR002645">
    <property type="entry name" value="STAS_dom"/>
</dbReference>
<dbReference type="PANTHER" id="PTHR33495">
    <property type="entry name" value="ANTI-SIGMA FACTOR ANTAGONIST TM_1081-RELATED-RELATED"/>
    <property type="match status" value="1"/>
</dbReference>
<keyword evidence="6" id="KW-1185">Reference proteome</keyword>
<sequence>MAGPAPRGDHGPRGSWATGWAGRGPRPRTKGDHDVHASTQDPAPPPFRLDVERLADAVLVTVAGELDQSTAPRLREALDAALRDRPGVVVVDLRGVDLLASAGLAALIAAHDQALPDTALRVVAGDTTPSMRSVRLTGLDELLVVHPTLDHALAAS</sequence>
<organism evidence="5 6">
    <name type="scientific">Saccharothrix yanglingensis</name>
    <dbReference type="NCBI Taxonomy" id="659496"/>
    <lineage>
        <taxon>Bacteria</taxon>
        <taxon>Bacillati</taxon>
        <taxon>Actinomycetota</taxon>
        <taxon>Actinomycetes</taxon>
        <taxon>Pseudonocardiales</taxon>
        <taxon>Pseudonocardiaceae</taxon>
        <taxon>Saccharothrix</taxon>
    </lineage>
</organism>